<dbReference type="Proteomes" id="UP001152519">
    <property type="component" value="Unassembled WGS sequence"/>
</dbReference>
<organism evidence="1 2">
    <name type="scientific">Actinacidiphila cocklensis</name>
    <dbReference type="NCBI Taxonomy" id="887465"/>
    <lineage>
        <taxon>Bacteria</taxon>
        <taxon>Bacillati</taxon>
        <taxon>Actinomycetota</taxon>
        <taxon>Actinomycetes</taxon>
        <taxon>Kitasatosporales</taxon>
        <taxon>Streptomycetaceae</taxon>
        <taxon>Actinacidiphila</taxon>
    </lineage>
</organism>
<gene>
    <name evidence="1" type="ORF">SCOCK_130202</name>
</gene>
<accession>A0A9W4GPP6</accession>
<evidence type="ECO:0000313" key="1">
    <source>
        <dbReference type="EMBL" id="CAG6391799.1"/>
    </source>
</evidence>
<dbReference type="AlphaFoldDB" id="A0A9W4GPP6"/>
<keyword evidence="2" id="KW-1185">Reference proteome</keyword>
<proteinExistence type="predicted"/>
<name>A0A9W4GPP6_9ACTN</name>
<protein>
    <submittedName>
        <fullName evidence="1">Uncharacterized protein</fullName>
    </submittedName>
</protein>
<dbReference type="EMBL" id="CAJSLV010000035">
    <property type="protein sequence ID" value="CAG6391799.1"/>
    <property type="molecule type" value="Genomic_DNA"/>
</dbReference>
<sequence>MYPGTVCVSPRGAGRTDVRAAGISGRAVRPGAFQPLRGPVGWDGRGFGSVLHPIFRQSGFEQDMVSLLAVVQAYNRARGRRGQAAAFDTWS</sequence>
<evidence type="ECO:0000313" key="2">
    <source>
        <dbReference type="Proteomes" id="UP001152519"/>
    </source>
</evidence>
<reference evidence="1" key="1">
    <citation type="submission" date="2021-05" db="EMBL/GenBank/DDBJ databases">
        <authorList>
            <person name="Arsene-Ploetze F."/>
        </authorList>
    </citation>
    <scope>NUCLEOTIDE SEQUENCE</scope>
    <source>
        <strain evidence="1">DSM 42138</strain>
    </source>
</reference>
<comment type="caution">
    <text evidence="1">The sequence shown here is derived from an EMBL/GenBank/DDBJ whole genome shotgun (WGS) entry which is preliminary data.</text>
</comment>